<evidence type="ECO:0000313" key="4">
    <source>
        <dbReference type="EMBL" id="SNR15993.1"/>
    </source>
</evidence>
<dbReference type="RefSeq" id="WP_095072204.1">
    <property type="nucleotide sequence ID" value="NZ_LT899436.1"/>
</dbReference>
<dbReference type="InterPro" id="IPR026444">
    <property type="entry name" value="Secre_tail"/>
</dbReference>
<evidence type="ECO:0000259" key="3">
    <source>
        <dbReference type="Pfam" id="PF18962"/>
    </source>
</evidence>
<organism evidence="4 5">
    <name type="scientific">Tenacibaculum jejuense</name>
    <dbReference type="NCBI Taxonomy" id="584609"/>
    <lineage>
        <taxon>Bacteria</taxon>
        <taxon>Pseudomonadati</taxon>
        <taxon>Bacteroidota</taxon>
        <taxon>Flavobacteriia</taxon>
        <taxon>Flavobacteriales</taxon>
        <taxon>Flavobacteriaceae</taxon>
        <taxon>Tenacibaculum</taxon>
    </lineage>
</organism>
<dbReference type="NCBIfam" id="TIGR04183">
    <property type="entry name" value="Por_Secre_tail"/>
    <property type="match status" value="1"/>
</dbReference>
<dbReference type="AlphaFoldDB" id="A0A238U9U5"/>
<feature type="signal peptide" evidence="2">
    <location>
        <begin position="1"/>
        <end position="19"/>
    </location>
</feature>
<proteinExistence type="predicted"/>
<protein>
    <recommendedName>
        <fullName evidence="3">Secretion system C-terminal sorting domain-containing protein</fullName>
    </recommendedName>
</protein>
<feature type="chain" id="PRO_5012398789" description="Secretion system C-terminal sorting domain-containing protein" evidence="2">
    <location>
        <begin position="20"/>
        <end position="274"/>
    </location>
</feature>
<gene>
    <name evidence="4" type="ORF">TJEJU_2308</name>
</gene>
<evidence type="ECO:0000256" key="1">
    <source>
        <dbReference type="ARBA" id="ARBA00022729"/>
    </source>
</evidence>
<dbReference type="EMBL" id="LT899436">
    <property type="protein sequence ID" value="SNR15993.1"/>
    <property type="molecule type" value="Genomic_DNA"/>
</dbReference>
<keyword evidence="5" id="KW-1185">Reference proteome</keyword>
<evidence type="ECO:0000313" key="5">
    <source>
        <dbReference type="Proteomes" id="UP000215214"/>
    </source>
</evidence>
<reference evidence="4 5" key="1">
    <citation type="submission" date="2017-07" db="EMBL/GenBank/DDBJ databases">
        <authorList>
            <person name="Sun Z.S."/>
            <person name="Albrecht U."/>
            <person name="Echele G."/>
            <person name="Lee C.C."/>
        </authorList>
    </citation>
    <scope>NUCLEOTIDE SEQUENCE [LARGE SCALE GENOMIC DNA]</scope>
    <source>
        <strain evidence="5">type strain: KCTC 22618</strain>
    </source>
</reference>
<name>A0A238U9U5_9FLAO</name>
<accession>A0A238U9U5</accession>
<dbReference type="KEGG" id="tje:TJEJU_2308"/>
<keyword evidence="1 2" id="KW-0732">Signal</keyword>
<evidence type="ECO:0000256" key="2">
    <source>
        <dbReference type="SAM" id="SignalP"/>
    </source>
</evidence>
<dbReference type="Proteomes" id="UP000215214">
    <property type="component" value="Chromosome TJEJU"/>
</dbReference>
<dbReference type="OrthoDB" id="1268820at2"/>
<sequence>MKKITLLLSTFLTINAAFSQVTLDSEYNDDVVIMKFPNAGDKIIVIDEEDSFNSSNPQNTIIKIYNLDNSIYKTIDIGSNDEVRDISQHIVNNDDKLEFMIQQFSITNPDGSEGRPQSFYIINEDLEELFRLDEWSVSEAAIDSRAHEDTFLYQTSEGVKLVLGKHDLNSNAVQTRVYSLGGNGTLSTNKVSLRNEKSAYPNPSTEIINIPYSALNNEIVEIKIYDITGKLVEEKKMDDQFDKLSLNISNYTQGTYIYAIKNSLGVYKNKFIKK</sequence>
<feature type="domain" description="Secretion system C-terminal sorting" evidence="3">
    <location>
        <begin position="200"/>
        <end position="272"/>
    </location>
</feature>
<dbReference type="Pfam" id="PF18962">
    <property type="entry name" value="Por_Secre_tail"/>
    <property type="match status" value="1"/>
</dbReference>